<name>A0A0L0N125_TOLOC</name>
<keyword evidence="2" id="KW-1185">Reference proteome</keyword>
<evidence type="ECO:0000313" key="1">
    <source>
        <dbReference type="EMBL" id="KND87828.1"/>
    </source>
</evidence>
<evidence type="ECO:0000313" key="2">
    <source>
        <dbReference type="Proteomes" id="UP000036947"/>
    </source>
</evidence>
<dbReference type="Proteomes" id="UP000036947">
    <property type="component" value="Unassembled WGS sequence"/>
</dbReference>
<proteinExistence type="predicted"/>
<dbReference type="AlphaFoldDB" id="A0A0L0N125"/>
<protein>
    <submittedName>
        <fullName evidence="1">Uncharacterized protein</fullName>
    </submittedName>
</protein>
<sequence>MQLRVLPSRFKHLGLGDGKAGGLSGARRQSGGIPRRGGVAVLLCEQARAAWLRALAGGPARRAGYPGELRAPRPSQGIWYGDASRAEEIPVDCRWVTVEDIVQAMYELIVDEEYGDGTILEVTPGEARVVPMFNAPPPKLGAVSMPRWGRFTRSCLRT</sequence>
<dbReference type="OrthoDB" id="5296at2759"/>
<reference evidence="1 2" key="1">
    <citation type="journal article" date="2015" name="BMC Genomics">
        <title>The genome of the truffle-parasite Tolypocladium ophioglossoides and the evolution of antifungal peptaibiotics.</title>
        <authorList>
            <person name="Quandt C.A."/>
            <person name="Bushley K.E."/>
            <person name="Spatafora J.W."/>
        </authorList>
    </citation>
    <scope>NUCLEOTIDE SEQUENCE [LARGE SCALE GENOMIC DNA]</scope>
    <source>
        <strain evidence="1 2">CBS 100239</strain>
    </source>
</reference>
<dbReference type="EMBL" id="LFRF01000032">
    <property type="protein sequence ID" value="KND87828.1"/>
    <property type="molecule type" value="Genomic_DNA"/>
</dbReference>
<gene>
    <name evidence="1" type="ORF">TOPH_07536</name>
</gene>
<comment type="caution">
    <text evidence="1">The sequence shown here is derived from an EMBL/GenBank/DDBJ whole genome shotgun (WGS) entry which is preliminary data.</text>
</comment>
<accession>A0A0L0N125</accession>
<organism evidence="1 2">
    <name type="scientific">Tolypocladium ophioglossoides (strain CBS 100239)</name>
    <name type="common">Snaketongue truffleclub</name>
    <name type="synonym">Elaphocordyceps ophioglossoides</name>
    <dbReference type="NCBI Taxonomy" id="1163406"/>
    <lineage>
        <taxon>Eukaryota</taxon>
        <taxon>Fungi</taxon>
        <taxon>Dikarya</taxon>
        <taxon>Ascomycota</taxon>
        <taxon>Pezizomycotina</taxon>
        <taxon>Sordariomycetes</taxon>
        <taxon>Hypocreomycetidae</taxon>
        <taxon>Hypocreales</taxon>
        <taxon>Ophiocordycipitaceae</taxon>
        <taxon>Tolypocladium</taxon>
    </lineage>
</organism>